<dbReference type="InterPro" id="IPR019931">
    <property type="entry name" value="LPXTG_anchor"/>
</dbReference>
<feature type="domain" description="PA14" evidence="8">
    <location>
        <begin position="185"/>
        <end position="371"/>
    </location>
</feature>
<dbReference type="Gene3D" id="2.60.40.10">
    <property type="entry name" value="Immunoglobulins"/>
    <property type="match status" value="2"/>
</dbReference>
<evidence type="ECO:0000313" key="10">
    <source>
        <dbReference type="Proteomes" id="UP000469380"/>
    </source>
</evidence>
<dbReference type="GO" id="GO:0005576">
    <property type="term" value="C:extracellular region"/>
    <property type="evidence" value="ECO:0007669"/>
    <property type="project" value="TreeGrafter"/>
</dbReference>
<dbReference type="PROSITE" id="PS50847">
    <property type="entry name" value="GRAM_POS_ANCHORING"/>
    <property type="match status" value="1"/>
</dbReference>
<organism evidence="9 10">
    <name type="scientific">Collinsella aerofaciens</name>
    <dbReference type="NCBI Taxonomy" id="74426"/>
    <lineage>
        <taxon>Bacteria</taxon>
        <taxon>Bacillati</taxon>
        <taxon>Actinomycetota</taxon>
        <taxon>Coriobacteriia</taxon>
        <taxon>Coriobacteriales</taxon>
        <taxon>Coriobacteriaceae</taxon>
        <taxon>Collinsella</taxon>
    </lineage>
</organism>
<dbReference type="EMBL" id="WWSR01000012">
    <property type="protein sequence ID" value="MZJ39773.1"/>
    <property type="molecule type" value="Genomic_DNA"/>
</dbReference>
<sequence length="2734" mass="291299">MSYGRRRGLRPVSPYVIVLALAVALTASFFLPARAEAAISDHTVTTISPSGTTINLFDYWVNPDDHLSVSGNGGINAGHKFQFKDQGASEDLNKYTGGSQVRTGIVNNVLAGGYPRLTDCWEGESLGYLFDSSVHTGKISHMGVTGLLQAKGGYYEYDSSQNYAAYNANKNAFDVYNAAGVKRAGSGPQTVGQFFPFDAADEVFKEEGGKLVPNGITSQNVADPQYNGNKPLNHYFGLSMSTRFVQPAGGKTNAGDDMVFEFAGDDDVWVFIDDVLVGDIGGIHNRASLSINFCTGDIKVNGNNDGTLKNKYQKANKDTSGFNGNTFADGTNHTLKFFYLERGATDSNMELKFNLVMAPESDIIKFDQDGKFVQGAEFKLYKTDKDFKTVGELIGSGTTDEAGHLTLTNDDDNGVINFDDLYNKNHDNKYYLLKETHVPEGYRSSLTATGGSMQLEYVPASAENGAGGVIINRGGMDADSVVWKTGAFAGAKETITAPVNVYKANDDLTKSDETVNLKSGILFAVVLKRDKSANADIKNQNNWYAVSGDPSTGMGYTLAEKPSKAGAIEAAKKDLHAFTLNTSGQYQVEIQNLPGDISKYYYLLSGDARKDAEYTVAIYHTTASSIANANTDNTVHVFSDDLPSGEKNFQRQFATRLLVTNIQNRLFVQKTDTEGKPVDGAKFGLYKADQVKMDANGKVMLNGKQTPFDTLTTGLVGNPVPLEGAGIFPNTSDGNRPLVKGTYFLKEVSAPKGFLLNDTLTKVIVDDYGVHADAGTADDGVSTFVGPGALMKSLGQFGAEGDIDNTLTWIKGQRQTSDGTLDGNDSLSWNNDAKGGEDEVHLKYGANGRVYQYGPTEEGKPYRLETETGWIRMGITQDVPGDTNAKGARANLDDMNLNALFTGATCVRVANEREASLEVTKKVALPDGLTGNKDAEFTFKFTVPEGKTYKAAVFKNAGAGKQAGDVFDLKNGDTHAIKADETIRVYGLGEGDEYTLRELTGADKMPAGYKLTGRKQGTTNLTGAGDSITGEIEKQKPDGTLAEANKLVFTNTYKAEASDELTPQVTKKVSGVESTEKAFSFTLTATEETQKQIDDDDLKVSDALAGNEHAESKATSGKIIKDKGQTVDFSGMKFNKAGTYTFTLTEAHDADDDAAADGVQNSGWTMDASTYTVTVRVEDKNAKLTVTGVTVEKSGDDKRETLEVKNGKVNLATFNNSYAAKGSVTLAAKKQFTGGTLENQQFSFQVKEGDKVAAEEKNDANGDITFPAIDYTEAGEHDYAIKEVEGTDPTIVYDGKTVKVHVSVTDNKNGTLSAAATYDGEKAVPTFTNSKPTADATIEATKILKGKDLTAGAFTFGLYQGDTTTVDPIQTVQNDKDGKIKLILTGLTIGEYDYTLKEVAGSDSTITYDSTEVRVHVSVKAEGDKAKATVTYDGKNDIPTFKNTYQPAETSVTLAAKKAYVKSDSTPAALKGGEFAFDLYEGNLTAEQLKGKQPIRSAKNGEDGTVTFPAINYTKAGEYKYTIVEKKGDLSHVTFDDAVHHVAVKVMDKAGKLDAAVAYDGDKADAPTFTNTYTAKGSVELTATKVVAVAPGFTHDTKLKGGEYTFELKDADGKVLDTAKNEADGTVKFTRDFELADLGGAASKDFAYTIAEKPGAEAGMVYDNHTLTYTVTVTDDGAGTLTATPQVTSGDKTFTNTYRPKETSVTLKATKRFTGGELAGGDFTFQLLDKDGSVVQTVQNEKDGKVAFAAIDYATPGDHDYTIKEVKGTDSTVVYDAKGVKVHVKVTDEKGELKATVTYDGEKAVPTFTNTKPTADVTVEATKVLADKDLTADAFTFGLYDQDGNEDARGTNDKNGKVKLTVKGLNLGEYDYTLKEEKAGQSVDGVAYDAKEVKVHVKVEQNQDDNNKTKVTVTYDGTATAPTFNNTYTAKGSVELTATKTIKVADVFDHTTKPADGEFTFDLKDAAGNVIATAKNDANGKVCFMREFQLSDLGGAASKDFAYTIVEQKGAEAGMVYDNHALTYTVTVTDGGTGALNAKAIVTSTSGSETFTNTYQPAATGLALGAQKSYVKKDDNTPIVLKGGEFTFDVYEGNLTAEQLAGAKPVRTAINGANGSVNFDAFSYAKPGTHEYTIVERKGDLAYVTYDAAVHHAVVTVADNAGTLQASVAYDGTDATKPTFTNTYEARATDSGAIALTKSVDVHDGSYQLKAGDFAFELMGSDGSVIQTQKNDADGKVAFDKLTFDHAGTFTYTVREVQPTDDAPGVPGVTYTGKTYTLTYVVKDNNDGKLVVKSSTVKPSEGTENGVSPGTMAFTNSYQPGQTSYQISGTKVLKNADPATTRTPADGEFTFALIDVATGQEIDRTTNVGNAFTFKAISYTATGSHAYQVKEVAGQDGTITYSDAVLDVTVNVTDDGSGQLTATANKTAADLTFTNTYTPTATTATITGTKALTGRDLAEGEFFFDLKDADGNVVQTVQNGADGTFGFAPLQLDKVGTYVYTVSERAGATANGVTYDTTVFTATVTVTENAETHALEAQVAYSKGGKAADAVAFSNSYAPAATEVKLGASKVLSGEDLKEGQFSFQLKDADGKVLQTAKNAADGTVGFEAISYDKPGTYAYSISEVDDGQKNVTYDAAEHRVTVTVTDDGAGHLVATVTYDGAVAPVFKNTYTPPTTPPTEPPTNPPSKSPVPKEEKPGLPYTGDTSLSPMALGGIAGGAVVLIAVGVILRRRNR</sequence>
<feature type="region of interest" description="Disordered" evidence="5">
    <location>
        <begin position="2669"/>
        <end position="2705"/>
    </location>
</feature>
<evidence type="ECO:0000256" key="2">
    <source>
        <dbReference type="ARBA" id="ARBA00022525"/>
    </source>
</evidence>
<dbReference type="PANTHER" id="PTHR31137:SF29">
    <property type="entry name" value="PROTEIN PSIA-RELATED"/>
    <property type="match status" value="1"/>
</dbReference>
<feature type="region of interest" description="Disordered" evidence="5">
    <location>
        <begin position="815"/>
        <end position="834"/>
    </location>
</feature>
<evidence type="ECO:0000259" key="8">
    <source>
        <dbReference type="PROSITE" id="PS51820"/>
    </source>
</evidence>
<evidence type="ECO:0000256" key="4">
    <source>
        <dbReference type="ARBA" id="ARBA00023088"/>
    </source>
</evidence>
<keyword evidence="6" id="KW-1133">Transmembrane helix</keyword>
<dbReference type="RefSeq" id="WP_161160679.1">
    <property type="nucleotide sequence ID" value="NZ_WWSR01000012.1"/>
</dbReference>
<dbReference type="Pfam" id="PF24547">
    <property type="entry name" value="DUF7601"/>
    <property type="match status" value="1"/>
</dbReference>
<keyword evidence="4" id="KW-0572">Peptidoglycan-anchor</keyword>
<proteinExistence type="predicted"/>
<evidence type="ECO:0000256" key="1">
    <source>
        <dbReference type="ARBA" id="ARBA00022512"/>
    </source>
</evidence>
<keyword evidence="2" id="KW-0964">Secreted</keyword>
<feature type="compositionally biased region" description="Polar residues" evidence="5">
    <location>
        <begin position="815"/>
        <end position="831"/>
    </location>
</feature>
<reference evidence="9 10" key="1">
    <citation type="journal article" date="2019" name="Nat. Med.">
        <title>A library of human gut bacterial isolates paired with longitudinal multiomics data enables mechanistic microbiome research.</title>
        <authorList>
            <person name="Poyet M."/>
            <person name="Groussin M."/>
            <person name="Gibbons S.M."/>
            <person name="Avila-Pacheco J."/>
            <person name="Jiang X."/>
            <person name="Kearney S.M."/>
            <person name="Perrotta A.R."/>
            <person name="Berdy B."/>
            <person name="Zhao S."/>
            <person name="Lieberman T.D."/>
            <person name="Swanson P.K."/>
            <person name="Smith M."/>
            <person name="Roesemann S."/>
            <person name="Alexander J.E."/>
            <person name="Rich S.A."/>
            <person name="Livny J."/>
            <person name="Vlamakis H."/>
            <person name="Clish C."/>
            <person name="Bullock K."/>
            <person name="Deik A."/>
            <person name="Scott J."/>
            <person name="Pierce K.A."/>
            <person name="Xavier R.J."/>
            <person name="Alm E.J."/>
        </authorList>
    </citation>
    <scope>NUCLEOTIDE SEQUENCE [LARGE SCALE GENOMIC DNA]</scope>
    <source>
        <strain evidence="9 10">BIOML-A20</strain>
    </source>
</reference>
<dbReference type="Pfam" id="PF12892">
    <property type="entry name" value="FctA"/>
    <property type="match status" value="13"/>
</dbReference>
<dbReference type="InterPro" id="IPR037524">
    <property type="entry name" value="PA14/GLEYA"/>
</dbReference>
<comment type="caution">
    <text evidence="9">The sequence shown here is derived from an EMBL/GenBank/DDBJ whole genome shotgun (WGS) entry which is preliminary data.</text>
</comment>
<dbReference type="InterPro" id="IPR022464">
    <property type="entry name" value="Strep_pil_isopept_link"/>
</dbReference>
<keyword evidence="1" id="KW-0134">Cell wall</keyword>
<dbReference type="InterPro" id="IPR013783">
    <property type="entry name" value="Ig-like_fold"/>
</dbReference>
<keyword evidence="6" id="KW-0472">Membrane</keyword>
<dbReference type="InterPro" id="IPR051154">
    <property type="entry name" value="Prespore-cell_inducing_factor"/>
</dbReference>
<feature type="transmembrane region" description="Helical" evidence="6">
    <location>
        <begin position="2710"/>
        <end position="2729"/>
    </location>
</feature>
<dbReference type="InterPro" id="IPR038174">
    <property type="entry name" value="Strep_pil_link_sf"/>
</dbReference>
<gene>
    <name evidence="9" type="ORF">GT464_07425</name>
</gene>
<dbReference type="PROSITE" id="PS51820">
    <property type="entry name" value="PA14"/>
    <property type="match status" value="1"/>
</dbReference>
<dbReference type="PANTHER" id="PTHR31137">
    <property type="entry name" value="PROTEIN PSIB-RELATED-RELATED"/>
    <property type="match status" value="1"/>
</dbReference>
<feature type="domain" description="Gram-positive cocci surface proteins LPxTG" evidence="7">
    <location>
        <begin position="2699"/>
        <end position="2734"/>
    </location>
</feature>
<accession>A0A6N9JK71</accession>
<dbReference type="InterPro" id="IPR041033">
    <property type="entry name" value="SpaA_PFL_dom_1"/>
</dbReference>
<dbReference type="NCBIfam" id="TIGR01167">
    <property type="entry name" value="LPXTG_anchor"/>
    <property type="match status" value="1"/>
</dbReference>
<dbReference type="Proteomes" id="UP000469380">
    <property type="component" value="Unassembled WGS sequence"/>
</dbReference>
<evidence type="ECO:0000259" key="7">
    <source>
        <dbReference type="PROSITE" id="PS50847"/>
    </source>
</evidence>
<dbReference type="Gene3D" id="2.60.40.3050">
    <property type="match status" value="13"/>
</dbReference>
<evidence type="ECO:0000256" key="6">
    <source>
        <dbReference type="SAM" id="Phobius"/>
    </source>
</evidence>
<dbReference type="Pfam" id="PF17802">
    <property type="entry name" value="SpaA"/>
    <property type="match status" value="2"/>
</dbReference>
<feature type="compositionally biased region" description="Pro residues" evidence="5">
    <location>
        <begin position="2674"/>
        <end position="2689"/>
    </location>
</feature>
<evidence type="ECO:0000256" key="5">
    <source>
        <dbReference type="SAM" id="MobiDB-lite"/>
    </source>
</evidence>
<name>A0A6N9JK71_9ACTN</name>
<keyword evidence="3" id="KW-0732">Signal</keyword>
<dbReference type="Gene3D" id="2.60.40.1140">
    <property type="entry name" value="Collagen-binding surface protein Cna, B-type domain"/>
    <property type="match status" value="1"/>
</dbReference>
<evidence type="ECO:0000313" key="9">
    <source>
        <dbReference type="EMBL" id="MZJ39773.1"/>
    </source>
</evidence>
<keyword evidence="6" id="KW-0812">Transmembrane</keyword>
<dbReference type="NCBIfam" id="TIGR03786">
    <property type="entry name" value="strep_pil_rpt"/>
    <property type="match status" value="12"/>
</dbReference>
<dbReference type="GO" id="GO:0005975">
    <property type="term" value="P:carbohydrate metabolic process"/>
    <property type="evidence" value="ECO:0007669"/>
    <property type="project" value="UniProtKB-ARBA"/>
</dbReference>
<protein>
    <submittedName>
        <fullName evidence="9">LPXTG cell wall anchor domain-containing protein</fullName>
    </submittedName>
</protein>
<dbReference type="InterPro" id="IPR055382">
    <property type="entry name" value="DUF7601"/>
</dbReference>
<evidence type="ECO:0000256" key="3">
    <source>
        <dbReference type="ARBA" id="ARBA00022729"/>
    </source>
</evidence>